<organism evidence="5 6">
    <name type="scientific">Brucella endophytica</name>
    <dbReference type="NCBI Taxonomy" id="1963359"/>
    <lineage>
        <taxon>Bacteria</taxon>
        <taxon>Pseudomonadati</taxon>
        <taxon>Pseudomonadota</taxon>
        <taxon>Alphaproteobacteria</taxon>
        <taxon>Hyphomicrobiales</taxon>
        <taxon>Brucellaceae</taxon>
        <taxon>Brucella/Ochrobactrum group</taxon>
        <taxon>Brucella</taxon>
    </lineage>
</organism>
<proteinExistence type="predicted"/>
<evidence type="ECO:0000259" key="4">
    <source>
        <dbReference type="PROSITE" id="PS01124"/>
    </source>
</evidence>
<dbReference type="Pfam" id="PF12833">
    <property type="entry name" value="HTH_18"/>
    <property type="match status" value="1"/>
</dbReference>
<keyword evidence="2" id="KW-0238">DNA-binding</keyword>
<evidence type="ECO:0000313" key="6">
    <source>
        <dbReference type="Proteomes" id="UP000646478"/>
    </source>
</evidence>
<dbReference type="InterPro" id="IPR020449">
    <property type="entry name" value="Tscrpt_reg_AraC-type_HTH"/>
</dbReference>
<evidence type="ECO:0000256" key="2">
    <source>
        <dbReference type="ARBA" id="ARBA00023125"/>
    </source>
</evidence>
<evidence type="ECO:0000256" key="3">
    <source>
        <dbReference type="ARBA" id="ARBA00023163"/>
    </source>
</evidence>
<accession>A0A916S7B0</accession>
<dbReference type="GO" id="GO:0003700">
    <property type="term" value="F:DNA-binding transcription factor activity"/>
    <property type="evidence" value="ECO:0007669"/>
    <property type="project" value="InterPro"/>
</dbReference>
<gene>
    <name evidence="5" type="ORF">GCM10011491_12620</name>
</gene>
<evidence type="ECO:0000313" key="5">
    <source>
        <dbReference type="EMBL" id="GGA86454.1"/>
    </source>
</evidence>
<comment type="caution">
    <text evidence="5">The sequence shown here is derived from an EMBL/GenBank/DDBJ whole genome shotgun (WGS) entry which is preliminary data.</text>
</comment>
<dbReference type="Proteomes" id="UP000646478">
    <property type="component" value="Unassembled WGS sequence"/>
</dbReference>
<dbReference type="PRINTS" id="PR00032">
    <property type="entry name" value="HTHARAC"/>
</dbReference>
<dbReference type="AlphaFoldDB" id="A0A916S7B0"/>
<dbReference type="EMBL" id="BMHH01000004">
    <property type="protein sequence ID" value="GGA86454.1"/>
    <property type="molecule type" value="Genomic_DNA"/>
</dbReference>
<dbReference type="Gene3D" id="1.10.10.60">
    <property type="entry name" value="Homeodomain-like"/>
    <property type="match status" value="1"/>
</dbReference>
<feature type="domain" description="HTH araC/xylS-type" evidence="4">
    <location>
        <begin position="1"/>
        <end position="36"/>
    </location>
</feature>
<dbReference type="GO" id="GO:0043565">
    <property type="term" value="F:sequence-specific DNA binding"/>
    <property type="evidence" value="ECO:0007669"/>
    <property type="project" value="InterPro"/>
</dbReference>
<evidence type="ECO:0000256" key="1">
    <source>
        <dbReference type="ARBA" id="ARBA00023015"/>
    </source>
</evidence>
<name>A0A916S7B0_9HYPH</name>
<reference evidence="5" key="2">
    <citation type="submission" date="2020-09" db="EMBL/GenBank/DDBJ databases">
        <authorList>
            <person name="Sun Q."/>
            <person name="Zhou Y."/>
        </authorList>
    </citation>
    <scope>NUCLEOTIDE SEQUENCE</scope>
    <source>
        <strain evidence="5">CGMCC 1.15082</strain>
    </source>
</reference>
<keyword evidence="3" id="KW-0804">Transcription</keyword>
<dbReference type="SUPFAM" id="SSF46689">
    <property type="entry name" value="Homeodomain-like"/>
    <property type="match status" value="1"/>
</dbReference>
<dbReference type="InterPro" id="IPR018060">
    <property type="entry name" value="HTH_AraC"/>
</dbReference>
<keyword evidence="6" id="KW-1185">Reference proteome</keyword>
<dbReference type="InterPro" id="IPR009057">
    <property type="entry name" value="Homeodomain-like_sf"/>
</dbReference>
<sequence>MPIKEVSALCGFDDPNYFSKVFRRLYGTNPSDFRTSGMYASVSRREA</sequence>
<keyword evidence="1" id="KW-0805">Transcription regulation</keyword>
<dbReference type="PROSITE" id="PS01124">
    <property type="entry name" value="HTH_ARAC_FAMILY_2"/>
    <property type="match status" value="1"/>
</dbReference>
<protein>
    <recommendedName>
        <fullName evidence="4">HTH araC/xylS-type domain-containing protein</fullName>
    </recommendedName>
</protein>
<reference evidence="5" key="1">
    <citation type="journal article" date="2014" name="Int. J. Syst. Evol. Microbiol.">
        <title>Complete genome sequence of Corynebacterium casei LMG S-19264T (=DSM 44701T), isolated from a smear-ripened cheese.</title>
        <authorList>
            <consortium name="US DOE Joint Genome Institute (JGI-PGF)"/>
            <person name="Walter F."/>
            <person name="Albersmeier A."/>
            <person name="Kalinowski J."/>
            <person name="Ruckert C."/>
        </authorList>
    </citation>
    <scope>NUCLEOTIDE SEQUENCE</scope>
    <source>
        <strain evidence="5">CGMCC 1.15082</strain>
    </source>
</reference>